<feature type="compositionally biased region" description="Basic and acidic residues" evidence="3">
    <location>
        <begin position="8"/>
        <end position="17"/>
    </location>
</feature>
<dbReference type="AlphaFoldDB" id="A0A3S0K9H9"/>
<proteinExistence type="predicted"/>
<reference evidence="5 6" key="1">
    <citation type="submission" date="2018-12" db="EMBL/GenBank/DDBJ databases">
        <title>Deinococcus radiophilus ATCC 27603 genome sequencing and assembly.</title>
        <authorList>
            <person name="Maclea K.S."/>
            <person name="Maynard C.R."/>
        </authorList>
    </citation>
    <scope>NUCLEOTIDE SEQUENCE [LARGE SCALE GENOMIC DNA]</scope>
    <source>
        <strain evidence="5 6">ATCC 27603</strain>
    </source>
</reference>
<dbReference type="GO" id="GO:0016747">
    <property type="term" value="F:acyltransferase activity, transferring groups other than amino-acyl groups"/>
    <property type="evidence" value="ECO:0007669"/>
    <property type="project" value="InterPro"/>
</dbReference>
<dbReference type="PANTHER" id="PTHR43877">
    <property type="entry name" value="AMINOALKYLPHOSPHONATE N-ACETYLTRANSFERASE-RELATED-RELATED"/>
    <property type="match status" value="1"/>
</dbReference>
<evidence type="ECO:0000256" key="2">
    <source>
        <dbReference type="ARBA" id="ARBA00023315"/>
    </source>
</evidence>
<name>A0A3S0K9H9_9DEIO</name>
<feature type="domain" description="N-acetyltransferase" evidence="4">
    <location>
        <begin position="110"/>
        <end position="259"/>
    </location>
</feature>
<dbReference type="PANTHER" id="PTHR43877:SF2">
    <property type="entry name" value="AMINOALKYLPHOSPHONATE N-ACETYLTRANSFERASE-RELATED"/>
    <property type="match status" value="1"/>
</dbReference>
<dbReference type="OrthoDB" id="6382410at2"/>
<evidence type="ECO:0000256" key="1">
    <source>
        <dbReference type="ARBA" id="ARBA00022679"/>
    </source>
</evidence>
<feature type="region of interest" description="Disordered" evidence="3">
    <location>
        <begin position="1"/>
        <end position="27"/>
    </location>
</feature>
<dbReference type="PROSITE" id="PS51186">
    <property type="entry name" value="GNAT"/>
    <property type="match status" value="1"/>
</dbReference>
<keyword evidence="2" id="KW-0012">Acyltransferase</keyword>
<dbReference type="InterPro" id="IPR000182">
    <property type="entry name" value="GNAT_dom"/>
</dbReference>
<evidence type="ECO:0000313" key="6">
    <source>
        <dbReference type="Proteomes" id="UP000277766"/>
    </source>
</evidence>
<dbReference type="InterPro" id="IPR016181">
    <property type="entry name" value="Acyl_CoA_acyltransferase"/>
</dbReference>
<protein>
    <submittedName>
        <fullName evidence="5">GNAT family N-acetyltransferase</fullName>
    </submittedName>
</protein>
<dbReference type="EMBL" id="RXPE01000023">
    <property type="protein sequence ID" value="RTR25662.1"/>
    <property type="molecule type" value="Genomic_DNA"/>
</dbReference>
<dbReference type="Pfam" id="PF00583">
    <property type="entry name" value="Acetyltransf_1"/>
    <property type="match status" value="1"/>
</dbReference>
<gene>
    <name evidence="5" type="ORF">EJ104_10130</name>
</gene>
<dbReference type="Gene3D" id="3.40.630.30">
    <property type="match status" value="1"/>
</dbReference>
<evidence type="ECO:0000259" key="4">
    <source>
        <dbReference type="PROSITE" id="PS51186"/>
    </source>
</evidence>
<keyword evidence="6" id="KW-1185">Reference proteome</keyword>
<dbReference type="CDD" id="cd04301">
    <property type="entry name" value="NAT_SF"/>
    <property type="match status" value="1"/>
</dbReference>
<evidence type="ECO:0000313" key="5">
    <source>
        <dbReference type="EMBL" id="RTR25662.1"/>
    </source>
</evidence>
<keyword evidence="1 5" id="KW-0808">Transferase</keyword>
<organism evidence="5 6">
    <name type="scientific">Deinococcus radiophilus</name>
    <dbReference type="NCBI Taxonomy" id="32062"/>
    <lineage>
        <taxon>Bacteria</taxon>
        <taxon>Thermotogati</taxon>
        <taxon>Deinococcota</taxon>
        <taxon>Deinococci</taxon>
        <taxon>Deinococcales</taxon>
        <taxon>Deinococcaceae</taxon>
        <taxon>Deinococcus</taxon>
    </lineage>
</organism>
<evidence type="ECO:0000256" key="3">
    <source>
        <dbReference type="SAM" id="MobiDB-lite"/>
    </source>
</evidence>
<comment type="caution">
    <text evidence="5">The sequence shown here is derived from an EMBL/GenBank/DDBJ whole genome shotgun (WGS) entry which is preliminary data.</text>
</comment>
<dbReference type="AntiFam" id="ANF00254">
    <property type="entry name" value="DNA repeat"/>
</dbReference>
<dbReference type="Proteomes" id="UP000277766">
    <property type="component" value="Unassembled WGS sequence"/>
</dbReference>
<dbReference type="SUPFAM" id="SSF55729">
    <property type="entry name" value="Acyl-CoA N-acyltransferases (Nat)"/>
    <property type="match status" value="1"/>
</dbReference>
<dbReference type="InterPro" id="IPR050832">
    <property type="entry name" value="Bact_Acetyltransf"/>
</dbReference>
<accession>A0A3S0K9H9</accession>
<sequence>MGSGAAHLRTEPLDRTGRIRTTHPTGPTYTTYCSSLEQFSKLREQEKGALTRSIFRPAHLISLALLGQKRFAYSVKCFKWSFCRYVTMADMTQAVPNEVELHWTSGDPQAAAKVLRATAQSVMQRGHPELWPPETLTVDALAQDYPADGWEVLWRGEDPVGCFVLMDPDPVFWTEKPPGEAMYLHKLAVHPSAQGQGLNRVLLERAEELTRAAHRRWLRLDTDVTRPGLQAIYDGFGFQTVDRKAVMGFEVFRYEKEVGR</sequence>